<dbReference type="Proteomes" id="UP000035704">
    <property type="component" value="Chromosome"/>
</dbReference>
<accession>A0A0D8IBL3</accession>
<keyword evidence="2" id="KW-1185">Reference proteome</keyword>
<reference evidence="1 2" key="1">
    <citation type="submission" date="2014-10" db="EMBL/GenBank/DDBJ databases">
        <title>Genome sequence of Clostridium aceticum DSM 1496.</title>
        <authorList>
            <person name="Poehlein A."/>
            <person name="Schiel-Bengelsdorf B."/>
            <person name="Gottschalk G."/>
            <person name="Duerre P."/>
            <person name="Daniel R."/>
        </authorList>
    </citation>
    <scope>NUCLEOTIDE SEQUENCE [LARGE SCALE GENOMIC DNA]</scope>
    <source>
        <strain evidence="1 2">DSM 1496</strain>
    </source>
</reference>
<dbReference type="RefSeq" id="WP_044825229.1">
    <property type="nucleotide sequence ID" value="NZ_CP009687.1"/>
</dbReference>
<dbReference type="EMBL" id="CP009687">
    <property type="protein sequence ID" value="AKL96200.1"/>
    <property type="molecule type" value="Genomic_DNA"/>
</dbReference>
<dbReference type="STRING" id="84022.CACET_c27550"/>
<protein>
    <submittedName>
        <fullName evidence="1">Uncharacterized protein</fullName>
    </submittedName>
</protein>
<dbReference type="AlphaFoldDB" id="A0A0D8IBL3"/>
<organism evidence="1 2">
    <name type="scientific">Clostridium aceticum</name>
    <dbReference type="NCBI Taxonomy" id="84022"/>
    <lineage>
        <taxon>Bacteria</taxon>
        <taxon>Bacillati</taxon>
        <taxon>Bacillota</taxon>
        <taxon>Clostridia</taxon>
        <taxon>Eubacteriales</taxon>
        <taxon>Clostridiaceae</taxon>
        <taxon>Clostridium</taxon>
    </lineage>
</organism>
<name>A0A0D8IBL3_9CLOT</name>
<dbReference type="PATRIC" id="fig|84022.5.peg.690"/>
<evidence type="ECO:0000313" key="2">
    <source>
        <dbReference type="Proteomes" id="UP000035704"/>
    </source>
</evidence>
<sequence>MRLKEITEKDLINKIKGEATLVRNNVRGLEKMNFQQREKIYEGVVKAGIELVKRQIENHGLNHSSIEDFKCNCDLKEIYSEKGVDVVVANVEYSIQINKKGFTSIKDSVDTGMVLIEI</sequence>
<dbReference type="KEGG" id="cace:CACET_c27550"/>
<proteinExistence type="predicted"/>
<gene>
    <name evidence="1" type="ORF">CACET_c27550</name>
</gene>
<evidence type="ECO:0000313" key="1">
    <source>
        <dbReference type="EMBL" id="AKL96200.1"/>
    </source>
</evidence>